<dbReference type="PANTHER" id="PTHR22617">
    <property type="entry name" value="CHEMOTAXIS SENSOR HISTIDINE KINASE-RELATED"/>
    <property type="match status" value="1"/>
</dbReference>
<dbReference type="EMBL" id="CP129013">
    <property type="protein sequence ID" value="WLR43521.1"/>
    <property type="molecule type" value="Genomic_DNA"/>
</dbReference>
<name>A0ABY9JVV0_9BACI</name>
<dbReference type="RefSeq" id="WP_306020202.1">
    <property type="nucleotide sequence ID" value="NZ_CP129013.1"/>
</dbReference>
<evidence type="ECO:0000313" key="2">
    <source>
        <dbReference type="EMBL" id="WLR43521.1"/>
    </source>
</evidence>
<organism evidence="2 3">
    <name type="scientific">Bacillus carboniphilus</name>
    <dbReference type="NCBI Taxonomy" id="86663"/>
    <lineage>
        <taxon>Bacteria</taxon>
        <taxon>Bacillati</taxon>
        <taxon>Bacillota</taxon>
        <taxon>Bacilli</taxon>
        <taxon>Bacillales</taxon>
        <taxon>Bacillaceae</taxon>
        <taxon>Bacillus</taxon>
    </lineage>
</organism>
<dbReference type="InterPro" id="IPR036061">
    <property type="entry name" value="CheW-like_dom_sf"/>
</dbReference>
<keyword evidence="3" id="KW-1185">Reference proteome</keyword>
<dbReference type="PANTHER" id="PTHR22617:SF23">
    <property type="entry name" value="CHEMOTAXIS PROTEIN CHEW"/>
    <property type="match status" value="1"/>
</dbReference>
<dbReference type="Gene3D" id="2.30.30.40">
    <property type="entry name" value="SH3 Domains"/>
    <property type="match status" value="1"/>
</dbReference>
<proteinExistence type="predicted"/>
<dbReference type="Proteomes" id="UP001197974">
    <property type="component" value="Chromosome"/>
</dbReference>
<dbReference type="InterPro" id="IPR039315">
    <property type="entry name" value="CheW"/>
</dbReference>
<feature type="domain" description="CheW-like" evidence="1">
    <location>
        <begin position="4"/>
        <end position="143"/>
    </location>
</feature>
<evidence type="ECO:0000259" key="1">
    <source>
        <dbReference type="PROSITE" id="PS50851"/>
    </source>
</evidence>
<reference evidence="2 3" key="1">
    <citation type="submission" date="2023-06" db="EMBL/GenBank/DDBJ databases">
        <title>Five Gram-positive bacteria isolated from mangrove sediments in Shenzhen, Guangdong, China.</title>
        <authorList>
            <person name="Yu S."/>
            <person name="Zheng W."/>
            <person name="Huang Y."/>
        </authorList>
    </citation>
    <scope>NUCLEOTIDE SEQUENCE [LARGE SCALE GENOMIC DNA]</scope>
    <source>
        <strain evidence="2 3">SaN35-3</strain>
    </source>
</reference>
<sequence length="143" mass="15874">MSNRLKYIHFKLSDQDYAVDVKDVLSIEKILPITRVPGTPDFIEGVTNLRGVITPVIHLGTKLGFSKGVLTDATRIIILNNDQYSIGMIVDEAKDVFEVSEENIEKSTSVVGSIEEPFIKGVTKMDDKIIMVMDTLHLLGIRG</sequence>
<evidence type="ECO:0000313" key="3">
    <source>
        <dbReference type="Proteomes" id="UP001197974"/>
    </source>
</evidence>
<dbReference type="PROSITE" id="PS50851">
    <property type="entry name" value="CHEW"/>
    <property type="match status" value="1"/>
</dbReference>
<dbReference type="InterPro" id="IPR002545">
    <property type="entry name" value="CheW-lke_dom"/>
</dbReference>
<protein>
    <submittedName>
        <fullName evidence="2">Chemotaxis protein CheW</fullName>
    </submittedName>
</protein>
<dbReference type="SMART" id="SM00260">
    <property type="entry name" value="CheW"/>
    <property type="match status" value="1"/>
</dbReference>
<gene>
    <name evidence="2" type="ORF">LC087_04985</name>
</gene>
<accession>A0ABY9JVV0</accession>
<dbReference type="SUPFAM" id="SSF50341">
    <property type="entry name" value="CheW-like"/>
    <property type="match status" value="1"/>
</dbReference>
<dbReference type="Gene3D" id="2.40.50.180">
    <property type="entry name" value="CheA-289, Domain 4"/>
    <property type="match status" value="1"/>
</dbReference>
<dbReference type="Pfam" id="PF01584">
    <property type="entry name" value="CheW"/>
    <property type="match status" value="1"/>
</dbReference>